<dbReference type="AlphaFoldDB" id="A0A9W6EZA3"/>
<evidence type="ECO:0000313" key="8">
    <source>
        <dbReference type="EMBL" id="GLC50070.1"/>
    </source>
</evidence>
<keyword evidence="2" id="KW-0943">RNA-mediated gene silencing</keyword>
<evidence type="ECO:0000313" key="9">
    <source>
        <dbReference type="Proteomes" id="UP001165080"/>
    </source>
</evidence>
<dbReference type="InterPro" id="IPR003100">
    <property type="entry name" value="PAZ_dom"/>
</dbReference>
<evidence type="ECO:0000256" key="4">
    <source>
        <dbReference type="SAM" id="Phobius"/>
    </source>
</evidence>
<accession>A0A9W6EZA3</accession>
<dbReference type="Pfam" id="PF16487">
    <property type="entry name" value="ArgoMid"/>
    <property type="match status" value="1"/>
</dbReference>
<dbReference type="InterPro" id="IPR032474">
    <property type="entry name" value="Argonaute_N"/>
</dbReference>
<dbReference type="CDD" id="cd04657">
    <property type="entry name" value="Piwi_ago-like"/>
    <property type="match status" value="1"/>
</dbReference>
<dbReference type="GO" id="GO:0003723">
    <property type="term" value="F:RNA binding"/>
    <property type="evidence" value="ECO:0007669"/>
    <property type="project" value="InterPro"/>
</dbReference>
<feature type="transmembrane region" description="Helical" evidence="4">
    <location>
        <begin position="47"/>
        <end position="77"/>
    </location>
</feature>
<dbReference type="InterPro" id="IPR036085">
    <property type="entry name" value="PAZ_dom_sf"/>
</dbReference>
<dbReference type="InterPro" id="IPR012337">
    <property type="entry name" value="RNaseH-like_sf"/>
</dbReference>
<evidence type="ECO:0000256" key="2">
    <source>
        <dbReference type="ARBA" id="ARBA00023158"/>
    </source>
</evidence>
<dbReference type="Proteomes" id="UP001165080">
    <property type="component" value="Unassembled WGS sequence"/>
</dbReference>
<feature type="signal peptide" evidence="5">
    <location>
        <begin position="1"/>
        <end position="15"/>
    </location>
</feature>
<dbReference type="Gene3D" id="3.30.420.10">
    <property type="entry name" value="Ribonuclease H-like superfamily/Ribonuclease H"/>
    <property type="match status" value="1"/>
</dbReference>
<dbReference type="InterPro" id="IPR045246">
    <property type="entry name" value="Piwi_ago-like"/>
</dbReference>
<dbReference type="SMART" id="SM00950">
    <property type="entry name" value="Piwi"/>
    <property type="match status" value="1"/>
</dbReference>
<feature type="region of interest" description="Disordered" evidence="3">
    <location>
        <begin position="676"/>
        <end position="707"/>
    </location>
</feature>
<dbReference type="EMBL" id="BRXU01000003">
    <property type="protein sequence ID" value="GLC50070.1"/>
    <property type="molecule type" value="Genomic_DNA"/>
</dbReference>
<dbReference type="InterPro" id="IPR036397">
    <property type="entry name" value="RNaseH_sf"/>
</dbReference>
<feature type="region of interest" description="Disordered" evidence="3">
    <location>
        <begin position="428"/>
        <end position="448"/>
    </location>
</feature>
<dbReference type="SUPFAM" id="SSF101690">
    <property type="entry name" value="PAZ domain"/>
    <property type="match status" value="1"/>
</dbReference>
<feature type="domain" description="PAZ" evidence="6">
    <location>
        <begin position="393"/>
        <end position="516"/>
    </location>
</feature>
<evidence type="ECO:0000259" key="7">
    <source>
        <dbReference type="PROSITE" id="PS50822"/>
    </source>
</evidence>
<comment type="similarity">
    <text evidence="1">Belongs to the argonaute family. Ago subfamily.</text>
</comment>
<dbReference type="Pfam" id="PF08699">
    <property type="entry name" value="ArgoL1"/>
    <property type="match status" value="1"/>
</dbReference>
<evidence type="ECO:0000256" key="5">
    <source>
        <dbReference type="SAM" id="SignalP"/>
    </source>
</evidence>
<evidence type="ECO:0000256" key="3">
    <source>
        <dbReference type="SAM" id="MobiDB-lite"/>
    </source>
</evidence>
<name>A0A9W6EZA3_9CHLO</name>
<reference evidence="8 9" key="1">
    <citation type="journal article" date="2023" name="Commun. Biol.">
        <title>Reorganization of the ancestral sex-determining regions during the evolution of trioecy in Pleodorina starrii.</title>
        <authorList>
            <person name="Takahashi K."/>
            <person name="Suzuki S."/>
            <person name="Kawai-Toyooka H."/>
            <person name="Yamamoto K."/>
            <person name="Hamaji T."/>
            <person name="Ootsuki R."/>
            <person name="Yamaguchi H."/>
            <person name="Kawachi M."/>
            <person name="Higashiyama T."/>
            <person name="Nozaki H."/>
        </authorList>
    </citation>
    <scope>NUCLEOTIDE SEQUENCE [LARGE SCALE GENOMIC DNA]</scope>
    <source>
        <strain evidence="8 9">NIES-4479</strain>
    </source>
</reference>
<gene>
    <name evidence="8" type="primary">PLESTBF000177</name>
    <name evidence="8" type="ORF">PLESTB_000338900</name>
</gene>
<comment type="caution">
    <text evidence="8">The sequence shown here is derived from an EMBL/GenBank/DDBJ whole genome shotgun (WGS) entry which is preliminary data.</text>
</comment>
<dbReference type="Gene3D" id="3.40.50.2300">
    <property type="match status" value="1"/>
</dbReference>
<dbReference type="InterPro" id="IPR014811">
    <property type="entry name" value="ArgoL1"/>
</dbReference>
<feature type="region of interest" description="Disordered" evidence="3">
    <location>
        <begin position="1056"/>
        <end position="1078"/>
    </location>
</feature>
<sequence>MIVATLAAVVGTVGAAVTAAAAAAAVAAAVAKVAATVEDVKGAAAGTTVAAAMAVVAAAVRMAAAVAAMVVAAAVAGAEAAVVAATNPAILRVAAAMAAAVVAAAVVVVAAAVVAVQVTGGKVDGLLELAQRPSARGSVGEATHLLANFFALKQSSETFPKTAHHYDVAINQKQSSTGSGGLHGGRGRRGAGGGATVAAPAGPADVAGPSTSTAVAETPAAGAGEDLPPRLAFRIMVQLAEQESWQEGAWRFDGRKNLYFPGKASCPKDNTHKVSLKGDGGGRVKEFAVTIKHVAKVELGSLEDFVRGTQMLAPRDAMQVIDITIRHAFAVSRNCTLMGRSMFFLTGPEARRTPLTGGTVELVSGIKMSFKAVESGLTLNVDSTSGAFMAARPLLELLPVNDFGRNRNRFKAATKDFIGLKVEYALPPPQAGGGSSRLPPSPPPPLRRRKKAIVGFSELGADHTMFFNEQKHEDMSVAKYFKETGRPLKHPHLPCVNVGRHEQPTYVPIERCTLSADQRRMKLDARQSAEMISLAKEDPRAKQQACAGKVGLVAETLEDQGTDQLWGLSVGRDMLHVQGRVLPPPVLEYGRGEAYNVGASGSWNVSGLKFKEPGTIKSWAVAVLLMEQEVVDHNQEGSIHAYLDEQRRMMQDCGMQLPSTAPPVVYQMPSAGADEQQMLRGGNYGGRQQQQWQPQQQQQQQRQPKGIEDTMNKAVKAAERLYGAQPDILLVVLPEKLVDEYKEVKRVSDIELGIPSQVVAGNKAKVGPIGQFNSRAGGPQYWANVALKINTKVGGVNSTLLGNESHLPVLGGPSARPFMVMGADVSHPTVLGRTAEIRAPSVAAVVASTDRTLGRWATRVLLQPGRQEVIGGMAAATKELLLQFQAVNRNKKPERIVMYRDGVAEGQFEQVVEQEFVAIVQACSEVEPGYRPDITFIVVQKNHNTRLLPVGGPGSTGSDFKGNVLPGTVVDGGIVSPAGHDFYLNSHAGLQGTNKPAHYHVLIDEIGFGADGVQLVTYWMCYLFQRATKSVSYCPPAYYADRAAFRGRTLLAATSSESGSDAGSLRAGSTSQQQTPQFSSINKALRNSMYYL</sequence>
<feature type="compositionally biased region" description="Low complexity" evidence="3">
    <location>
        <begin position="196"/>
        <end position="209"/>
    </location>
</feature>
<dbReference type="GO" id="GO:0031047">
    <property type="term" value="P:regulatory ncRNA-mediated gene silencing"/>
    <property type="evidence" value="ECO:0007669"/>
    <property type="project" value="UniProtKB-KW"/>
</dbReference>
<dbReference type="SUPFAM" id="SSF53098">
    <property type="entry name" value="Ribonuclease H-like"/>
    <property type="match status" value="1"/>
</dbReference>
<evidence type="ECO:0000256" key="1">
    <source>
        <dbReference type="ARBA" id="ARBA00008201"/>
    </source>
</evidence>
<dbReference type="PANTHER" id="PTHR22891">
    <property type="entry name" value="EUKARYOTIC TRANSLATION INITIATION FACTOR 2C"/>
    <property type="match status" value="1"/>
</dbReference>
<dbReference type="Pfam" id="PF16486">
    <property type="entry name" value="ArgoN"/>
    <property type="match status" value="1"/>
</dbReference>
<organism evidence="8 9">
    <name type="scientific">Pleodorina starrii</name>
    <dbReference type="NCBI Taxonomy" id="330485"/>
    <lineage>
        <taxon>Eukaryota</taxon>
        <taxon>Viridiplantae</taxon>
        <taxon>Chlorophyta</taxon>
        <taxon>core chlorophytes</taxon>
        <taxon>Chlorophyceae</taxon>
        <taxon>CS clade</taxon>
        <taxon>Chlamydomonadales</taxon>
        <taxon>Volvocaceae</taxon>
        <taxon>Pleodorina</taxon>
    </lineage>
</organism>
<feature type="domain" description="Piwi" evidence="7">
    <location>
        <begin position="728"/>
        <end position="1052"/>
    </location>
</feature>
<dbReference type="CDD" id="cd02846">
    <property type="entry name" value="PAZ_argonaute_like"/>
    <property type="match status" value="1"/>
</dbReference>
<keyword evidence="4" id="KW-0472">Membrane</keyword>
<dbReference type="Pfam" id="PF02170">
    <property type="entry name" value="PAZ"/>
    <property type="match status" value="1"/>
</dbReference>
<proteinExistence type="inferred from homology"/>
<evidence type="ECO:0000259" key="6">
    <source>
        <dbReference type="PROSITE" id="PS50821"/>
    </source>
</evidence>
<dbReference type="InterPro" id="IPR003165">
    <property type="entry name" value="Piwi"/>
</dbReference>
<dbReference type="Pfam" id="PF02171">
    <property type="entry name" value="Piwi"/>
    <property type="match status" value="1"/>
</dbReference>
<feature type="compositionally biased region" description="Low complexity" evidence="3">
    <location>
        <begin position="1069"/>
        <end position="1078"/>
    </location>
</feature>
<feature type="transmembrane region" description="Helical" evidence="4">
    <location>
        <begin position="89"/>
        <end position="116"/>
    </location>
</feature>
<dbReference type="PROSITE" id="PS50822">
    <property type="entry name" value="PIWI"/>
    <property type="match status" value="1"/>
</dbReference>
<dbReference type="Gene3D" id="2.170.260.10">
    <property type="entry name" value="paz domain"/>
    <property type="match status" value="1"/>
</dbReference>
<keyword evidence="9" id="KW-1185">Reference proteome</keyword>
<feature type="chain" id="PRO_5040829350" evidence="5">
    <location>
        <begin position="16"/>
        <end position="1092"/>
    </location>
</feature>
<dbReference type="SMART" id="SM01163">
    <property type="entry name" value="DUF1785"/>
    <property type="match status" value="1"/>
</dbReference>
<keyword evidence="5" id="KW-0732">Signal</keyword>
<protein>
    <submittedName>
        <fullName evidence="8">Protein argonaute-3</fullName>
    </submittedName>
</protein>
<dbReference type="InterPro" id="IPR032473">
    <property type="entry name" value="Argonaute_Mid_dom"/>
</dbReference>
<dbReference type="PROSITE" id="PS50821">
    <property type="entry name" value="PAZ"/>
    <property type="match status" value="1"/>
</dbReference>
<keyword evidence="4" id="KW-0812">Transmembrane</keyword>
<keyword evidence="4" id="KW-1133">Transmembrane helix</keyword>
<feature type="compositionally biased region" description="Gly residues" evidence="3">
    <location>
        <begin position="178"/>
        <end position="195"/>
    </location>
</feature>
<feature type="region of interest" description="Disordered" evidence="3">
    <location>
        <begin position="172"/>
        <end position="215"/>
    </location>
</feature>
<feature type="compositionally biased region" description="Low complexity" evidence="3">
    <location>
        <begin position="687"/>
        <end position="704"/>
    </location>
</feature>